<dbReference type="OrthoDB" id="203724at2759"/>
<dbReference type="Pfam" id="PF12739">
    <property type="entry name" value="TRAPPC-Trs85"/>
    <property type="match status" value="1"/>
</dbReference>
<dbReference type="EMBL" id="KZ819664">
    <property type="protein sequence ID" value="PWN28813.1"/>
    <property type="molecule type" value="Genomic_DNA"/>
</dbReference>
<evidence type="ECO:0000256" key="1">
    <source>
        <dbReference type="SAM" id="MobiDB-lite"/>
    </source>
</evidence>
<evidence type="ECO:0000259" key="2">
    <source>
        <dbReference type="Pfam" id="PF24545"/>
    </source>
</evidence>
<evidence type="ECO:0000313" key="3">
    <source>
        <dbReference type="EMBL" id="PWN28813.1"/>
    </source>
</evidence>
<dbReference type="InterPro" id="IPR024420">
    <property type="entry name" value="TRAPP_III_complex_Trs85"/>
</dbReference>
<protein>
    <recommendedName>
        <fullName evidence="2">TPPC8 first Ig-like domain-containing protein</fullName>
    </recommendedName>
</protein>
<feature type="region of interest" description="Disordered" evidence="1">
    <location>
        <begin position="938"/>
        <end position="958"/>
    </location>
</feature>
<name>A0A316UY35_9BASI</name>
<reference evidence="3 4" key="1">
    <citation type="journal article" date="2018" name="Mol. Biol. Evol.">
        <title>Broad Genomic Sampling Reveals a Smut Pathogenic Ancestry of the Fungal Clade Ustilaginomycotina.</title>
        <authorList>
            <person name="Kijpornyongpan T."/>
            <person name="Mondo S.J."/>
            <person name="Barry K."/>
            <person name="Sandor L."/>
            <person name="Lee J."/>
            <person name="Lipzen A."/>
            <person name="Pangilinan J."/>
            <person name="LaButti K."/>
            <person name="Hainaut M."/>
            <person name="Henrissat B."/>
            <person name="Grigoriev I.V."/>
            <person name="Spatafora J.W."/>
            <person name="Aime M.C."/>
        </authorList>
    </citation>
    <scope>NUCLEOTIDE SEQUENCE [LARGE SCALE GENOMIC DNA]</scope>
    <source>
        <strain evidence="3 4">MCA 5214</strain>
    </source>
</reference>
<proteinExistence type="predicted"/>
<dbReference type="PANTHER" id="PTHR12975:SF6">
    <property type="entry name" value="TRAFFICKING PROTEIN PARTICLE COMPLEX SUBUNIT 8"/>
    <property type="match status" value="1"/>
</dbReference>
<feature type="compositionally biased region" description="Low complexity" evidence="1">
    <location>
        <begin position="1256"/>
        <end position="1273"/>
    </location>
</feature>
<accession>A0A316UY35</accession>
<feature type="domain" description="TPPC8 first Ig-like" evidence="2">
    <location>
        <begin position="761"/>
        <end position="895"/>
    </location>
</feature>
<dbReference type="Proteomes" id="UP000245884">
    <property type="component" value="Unassembled WGS sequence"/>
</dbReference>
<dbReference type="GeneID" id="37030637"/>
<sequence length="1499" mass="162292">MAHPSSSKDRIDSAHHQIHHALAPRIAVLQTGDVAETLSPNGFEELATCLRPFEESVRGVTVRTSQLESKQCPTFPVQFEPLSTFAAQDRRSQSGANGNEDEDEGTCDRSIRPGEILDRISAHTLASSRAKSWQNLAPQLDPLDPSQLAQLQHSPIEDVAPWFTDARDLVLSTRSITRHETFGHPAAVILAVSNRSPDPMNAFASLYAATQPEACEAFTSRPYVDPNVLRYYVLVHDSSQGTDIEESKILLDSIKKLYGLNCCILILNSGSSPSPEISDLWSTSLSSGRSRAASSPYASLFDGEDVKRLRAFVRELVAQSLIPWMERSVGLWNESVIASRKGVAGRLFGAGRKFFASGTGSSAGKGEREGWNPQGGYYLPTSLESQTRRLADFAFLIRDYKLAASHYDVIRKDFVGDKAYRHAAAATEMFGLAHLMMMLASRASPIDVDSYLAGAAQLHRSAAIDPAGDSGLLEPLRAVLLYYEAYRALEFYRPAPAALLRVAGANGEASAGADLEVMSAMLIEQAALASLRLDAQRPALRKWAFYLIMAGHRYGQSGAKMLCQRAFGQARGVCLNLRRPKRKEFAEEDGDGGDEDKGTAAAEQDDQDQQSNNGFEWALIRSHVEHELGKQALNDGRAEDAVEHLLETLRPLPGISTTSSEEMPDAFASTHSSYFRDFLAAYGSATAASQAADQAELELPHPLVDLSHTCIQRTQSSASSMSEGPEWLALETAFTASQQSNSRAASSLASMDNLAISQDKAFALEVCIENPLCIPLSISDLCTSFTSPDSTASGSGVVADAEIATRQIELQPRERKILHLVHHCPTVGRYRAASISYRLAGQVPIVQPLNKRGPRLNATVQQRRNKIAQYGEDQSLVIEVRPPHPELEVELVDCAEKVEMGLGEEREVTMRLKNTGKAGLRGLVILSDRAEAVQIADAASASPPSSEGSSQEEEMTISNALTPSSPASLLAADATLIPGECTERRLLLRGASLGTIHLHLLFVFQLASDTVATSSTLFGKARYELTLHVQPVLDIGVEISPSREGFAYSLAISALNLTPQREPIEVTNVAFLSPRWRCDYKASSLPAHETLANLPPGQVVTAYVNIAESSDEGVRKSCGGVAMDHTIRQLRAQIVARDIDRNARPGEVKLQLSSSSMISDSNKQQEARTALLHAARTAWRETSLAREFPTIPSLEDRRRIFPLYQPEDLDVVVEWQLPSLSEGAPARTGRVFIFGLSLGPGIDTVRQLFTDSSQSNATASASSEASAAITEANSARKKITGQESQGQGHGRSMYEETDKQRAALVRNLRESALANEEDPLVVDIDVTSTHSPAPSSSRFVPVIFRVRNMSTTRSARCTIDLDAAVESDVDIAGAVAAAAPSQQQGDAGHPNITPLRKAAWVGRLTLRSSDATGDRGASGLVKPRETILLRALAARGTTTGGGEGFDWELGDWSIKVDVYADEGQDEAIAHFNSGRLRSGRLLPRAGASTVDRKVEKPAA</sequence>
<dbReference type="PANTHER" id="PTHR12975">
    <property type="entry name" value="TRANSPORT PROTEIN TRAPP"/>
    <property type="match status" value="1"/>
</dbReference>
<dbReference type="GO" id="GO:1990072">
    <property type="term" value="C:TRAPPIII protein complex"/>
    <property type="evidence" value="ECO:0007669"/>
    <property type="project" value="TreeGrafter"/>
</dbReference>
<feature type="compositionally biased region" description="Low complexity" evidence="1">
    <location>
        <begin position="938"/>
        <end position="949"/>
    </location>
</feature>
<gene>
    <name evidence="3" type="ORF">BDZ90DRAFT_273778</name>
</gene>
<keyword evidence="4" id="KW-1185">Reference proteome</keyword>
<feature type="region of interest" description="Disordered" evidence="1">
    <location>
        <begin position="1256"/>
        <end position="1298"/>
    </location>
</feature>
<dbReference type="STRING" id="1569628.A0A316UY35"/>
<dbReference type="InterPro" id="IPR058541">
    <property type="entry name" value="Ig_TPPC8_1st"/>
</dbReference>
<feature type="region of interest" description="Disordered" evidence="1">
    <location>
        <begin position="584"/>
        <end position="611"/>
    </location>
</feature>
<organism evidence="3 4">
    <name type="scientific">Jaminaea rosea</name>
    <dbReference type="NCBI Taxonomy" id="1569628"/>
    <lineage>
        <taxon>Eukaryota</taxon>
        <taxon>Fungi</taxon>
        <taxon>Dikarya</taxon>
        <taxon>Basidiomycota</taxon>
        <taxon>Ustilaginomycotina</taxon>
        <taxon>Exobasidiomycetes</taxon>
        <taxon>Microstromatales</taxon>
        <taxon>Microstromatales incertae sedis</taxon>
        <taxon>Jaminaea</taxon>
    </lineage>
</organism>
<feature type="region of interest" description="Disordered" evidence="1">
    <location>
        <begin position="85"/>
        <end position="113"/>
    </location>
</feature>
<evidence type="ECO:0000313" key="4">
    <source>
        <dbReference type="Proteomes" id="UP000245884"/>
    </source>
</evidence>
<dbReference type="RefSeq" id="XP_025363425.1">
    <property type="nucleotide sequence ID" value="XM_025508814.1"/>
</dbReference>
<dbReference type="Pfam" id="PF24545">
    <property type="entry name" value="Ig_TPPC8_1st"/>
    <property type="match status" value="1"/>
</dbReference>